<dbReference type="Proteomes" id="UP000887577">
    <property type="component" value="Unplaced"/>
</dbReference>
<protein>
    <submittedName>
        <fullName evidence="2">Uncharacterized protein</fullName>
    </submittedName>
</protein>
<sequence length="67" mass="7450">MLSYGREVGIQLGNDVELINPGPINLTLTYNELDFEVCTYNCRGNARICFESLNGLNDTDACSIYGR</sequence>
<evidence type="ECO:0000313" key="2">
    <source>
        <dbReference type="WBParaSite" id="PSU_v2.g18673.t1"/>
    </source>
</evidence>
<proteinExistence type="predicted"/>
<name>A0A914YH71_9BILA</name>
<organism evidence="1 2">
    <name type="scientific">Panagrolaimus superbus</name>
    <dbReference type="NCBI Taxonomy" id="310955"/>
    <lineage>
        <taxon>Eukaryota</taxon>
        <taxon>Metazoa</taxon>
        <taxon>Ecdysozoa</taxon>
        <taxon>Nematoda</taxon>
        <taxon>Chromadorea</taxon>
        <taxon>Rhabditida</taxon>
        <taxon>Tylenchina</taxon>
        <taxon>Panagrolaimomorpha</taxon>
        <taxon>Panagrolaimoidea</taxon>
        <taxon>Panagrolaimidae</taxon>
        <taxon>Panagrolaimus</taxon>
    </lineage>
</organism>
<keyword evidence="1" id="KW-1185">Reference proteome</keyword>
<evidence type="ECO:0000313" key="1">
    <source>
        <dbReference type="Proteomes" id="UP000887577"/>
    </source>
</evidence>
<accession>A0A914YH71</accession>
<reference evidence="2" key="1">
    <citation type="submission" date="2022-11" db="UniProtKB">
        <authorList>
            <consortium name="WormBaseParasite"/>
        </authorList>
    </citation>
    <scope>IDENTIFICATION</scope>
</reference>
<dbReference type="AlphaFoldDB" id="A0A914YH71"/>
<dbReference type="WBParaSite" id="PSU_v2.g18673.t1">
    <property type="protein sequence ID" value="PSU_v2.g18673.t1"/>
    <property type="gene ID" value="PSU_v2.g18673"/>
</dbReference>